<keyword evidence="3" id="KW-1185">Reference proteome</keyword>
<gene>
    <name evidence="2" type="ORF">GOP47_0005648</name>
</gene>
<evidence type="ECO:0000256" key="1">
    <source>
        <dbReference type="SAM" id="Coils"/>
    </source>
</evidence>
<feature type="coiled-coil region" evidence="1">
    <location>
        <begin position="191"/>
        <end position="218"/>
    </location>
</feature>
<evidence type="ECO:0000313" key="3">
    <source>
        <dbReference type="Proteomes" id="UP000886520"/>
    </source>
</evidence>
<organism evidence="2 3">
    <name type="scientific">Adiantum capillus-veneris</name>
    <name type="common">Maidenhair fern</name>
    <dbReference type="NCBI Taxonomy" id="13818"/>
    <lineage>
        <taxon>Eukaryota</taxon>
        <taxon>Viridiplantae</taxon>
        <taxon>Streptophyta</taxon>
        <taxon>Embryophyta</taxon>
        <taxon>Tracheophyta</taxon>
        <taxon>Polypodiopsida</taxon>
        <taxon>Polypodiidae</taxon>
        <taxon>Polypodiales</taxon>
        <taxon>Pteridineae</taxon>
        <taxon>Pteridaceae</taxon>
        <taxon>Vittarioideae</taxon>
        <taxon>Adiantum</taxon>
    </lineage>
</organism>
<sequence>MPGMGSSSGVVSETLRKEGNRLYKMVSDEQPVSMCLLERRVRATCADEIYLQALHDSLTWDDRASCCKNLGVLNILRTKLQLQHALNNQESHSFNSDLDLCKQYLLRSVSFLLQAKRHGTRAGKTKDWVAHLKSSIDEAVDWAIVESSNCDLSFEKALFSLNGCEAGGGGRYGSFNGDLEIYMEEARDLVIEKVQEKLKMLQEHLRQVQEEEEEEARRRFRISRTRPAQVDLVSIQLSSVNISAPSFYTPVTPSSYVLLQQYYQFF</sequence>
<evidence type="ECO:0000313" key="2">
    <source>
        <dbReference type="EMBL" id="KAI5080169.1"/>
    </source>
</evidence>
<accession>A0A9D4ZLS5</accession>
<proteinExistence type="predicted"/>
<keyword evidence="1" id="KW-0175">Coiled coil</keyword>
<name>A0A9D4ZLS5_ADICA</name>
<dbReference type="Proteomes" id="UP000886520">
    <property type="component" value="Chromosome 5"/>
</dbReference>
<protein>
    <submittedName>
        <fullName evidence="2">Uncharacterized protein</fullName>
    </submittedName>
</protein>
<reference evidence="2 3" key="1">
    <citation type="submission" date="2021-01" db="EMBL/GenBank/DDBJ databases">
        <title>Adiantum capillus-veneris genome.</title>
        <authorList>
            <person name="Fang Y."/>
            <person name="Liao Q."/>
        </authorList>
    </citation>
    <scope>NUCLEOTIDE SEQUENCE [LARGE SCALE GENOMIC DNA]</scope>
    <source>
        <strain evidence="2">H3</strain>
        <tissue evidence="2">Leaf</tissue>
    </source>
</reference>
<comment type="caution">
    <text evidence="2">The sequence shown here is derived from an EMBL/GenBank/DDBJ whole genome shotgun (WGS) entry which is preliminary data.</text>
</comment>
<dbReference type="EMBL" id="JABFUD020000005">
    <property type="protein sequence ID" value="KAI5080169.1"/>
    <property type="molecule type" value="Genomic_DNA"/>
</dbReference>
<dbReference type="AlphaFoldDB" id="A0A9D4ZLS5"/>